<dbReference type="EMBL" id="SJPL01000002">
    <property type="protein sequence ID" value="TWT65680.1"/>
    <property type="molecule type" value="Genomic_DNA"/>
</dbReference>
<accession>A0A5C5XS43</accession>
<dbReference type="Gene3D" id="2.120.10.30">
    <property type="entry name" value="TolB, C-terminal domain"/>
    <property type="match status" value="1"/>
</dbReference>
<feature type="signal peptide" evidence="3">
    <location>
        <begin position="1"/>
        <end position="33"/>
    </location>
</feature>
<dbReference type="Proteomes" id="UP000317238">
    <property type="component" value="Unassembled WGS sequence"/>
</dbReference>
<keyword evidence="5" id="KW-1185">Reference proteome</keyword>
<protein>
    <submittedName>
        <fullName evidence="4">Major royal jelly protein</fullName>
    </submittedName>
</protein>
<gene>
    <name evidence="4" type="ORF">Pan14r_52290</name>
</gene>
<organism evidence="4 5">
    <name type="scientific">Crateriforma conspicua</name>
    <dbReference type="NCBI Taxonomy" id="2527996"/>
    <lineage>
        <taxon>Bacteria</taxon>
        <taxon>Pseudomonadati</taxon>
        <taxon>Planctomycetota</taxon>
        <taxon>Planctomycetia</taxon>
        <taxon>Planctomycetales</taxon>
        <taxon>Planctomycetaceae</taxon>
        <taxon>Crateriforma</taxon>
    </lineage>
</organism>
<dbReference type="OrthoDB" id="9797664at2"/>
<dbReference type="Pfam" id="PF03022">
    <property type="entry name" value="MRJP"/>
    <property type="match status" value="1"/>
</dbReference>
<sequence precursor="true">MSRRLPKIGIRTYQRAFSNCFVAALLCCGFVTSAVSQESSSAKAELELYASLDQAVGNIAFKPDGQLVFSHHPFFKPEIRVATYDADKKVVSPFPNTQWNTPRKENDWYLDDVLGIRNDDQGVVWMLDMGTRNNITPKLVGWNTTSNELHRIYYIPAPASRPTSQLNDFVIDPKRELAVIADEGIGRGGDGSKAALVVVDLKTGSTRRLLEGRSMTQPDKDSPIMIDGEPMTVESDGEKVPVLVGCDGITLDANSEWLYFAPLCGKKLYRVPMKAIADETLSQDELATAVETYSPKVNNGGLSIDTAGNVYSTNVESCSIGVVSASDRRYTQLAFDDRMQWPDGISFNHDGFMYVSAAQVHLGAPFNGGTDKTSKPFFIFRFKPLASGLIGR</sequence>
<keyword evidence="3" id="KW-0732">Signal</keyword>
<evidence type="ECO:0000313" key="5">
    <source>
        <dbReference type="Proteomes" id="UP000317238"/>
    </source>
</evidence>
<proteinExistence type="predicted"/>
<dbReference type="PANTHER" id="PTHR10009:SF18">
    <property type="entry name" value="PROTEIN YELLOW-LIKE PROTEIN"/>
    <property type="match status" value="1"/>
</dbReference>
<dbReference type="InterPro" id="IPR017996">
    <property type="entry name" value="MRJP/yellow-related"/>
</dbReference>
<comment type="caution">
    <text evidence="4">The sequence shown here is derived from an EMBL/GenBank/DDBJ whole genome shotgun (WGS) entry which is preliminary data.</text>
</comment>
<feature type="chain" id="PRO_5022663682" evidence="3">
    <location>
        <begin position="34"/>
        <end position="392"/>
    </location>
</feature>
<evidence type="ECO:0000256" key="1">
    <source>
        <dbReference type="ARBA" id="ARBA00004613"/>
    </source>
</evidence>
<reference evidence="4 5" key="1">
    <citation type="submission" date="2019-02" db="EMBL/GenBank/DDBJ databases">
        <title>Deep-cultivation of Planctomycetes and their phenomic and genomic characterization uncovers novel biology.</title>
        <authorList>
            <person name="Wiegand S."/>
            <person name="Jogler M."/>
            <person name="Boedeker C."/>
            <person name="Pinto D."/>
            <person name="Vollmers J."/>
            <person name="Rivas-Marin E."/>
            <person name="Kohn T."/>
            <person name="Peeters S.H."/>
            <person name="Heuer A."/>
            <person name="Rast P."/>
            <person name="Oberbeckmann S."/>
            <person name="Bunk B."/>
            <person name="Jeske O."/>
            <person name="Meyerdierks A."/>
            <person name="Storesund J.E."/>
            <person name="Kallscheuer N."/>
            <person name="Luecker S."/>
            <person name="Lage O.M."/>
            <person name="Pohl T."/>
            <person name="Merkel B.J."/>
            <person name="Hornburger P."/>
            <person name="Mueller R.-W."/>
            <person name="Bruemmer F."/>
            <person name="Labrenz M."/>
            <person name="Spormann A.M."/>
            <person name="Op Den Camp H."/>
            <person name="Overmann J."/>
            <person name="Amann R."/>
            <person name="Jetten M.S.M."/>
            <person name="Mascher T."/>
            <person name="Medema M.H."/>
            <person name="Devos D.P."/>
            <person name="Kaster A.-K."/>
            <person name="Ovreas L."/>
            <person name="Rohde M."/>
            <person name="Galperin M.Y."/>
            <person name="Jogler C."/>
        </authorList>
    </citation>
    <scope>NUCLEOTIDE SEQUENCE [LARGE SCALE GENOMIC DNA]</scope>
    <source>
        <strain evidence="4 5">Pan14r</strain>
    </source>
</reference>
<dbReference type="GO" id="GO:0005576">
    <property type="term" value="C:extracellular region"/>
    <property type="evidence" value="ECO:0007669"/>
    <property type="project" value="UniProtKB-SubCell"/>
</dbReference>
<name>A0A5C5XS43_9PLAN</name>
<keyword evidence="2" id="KW-0964">Secreted</keyword>
<comment type="subcellular location">
    <subcellularLocation>
        <location evidence="1">Secreted</location>
    </subcellularLocation>
</comment>
<evidence type="ECO:0000313" key="4">
    <source>
        <dbReference type="EMBL" id="TWT65680.1"/>
    </source>
</evidence>
<evidence type="ECO:0000256" key="3">
    <source>
        <dbReference type="SAM" id="SignalP"/>
    </source>
</evidence>
<dbReference type="InterPro" id="IPR011042">
    <property type="entry name" value="6-blade_b-propeller_TolB-like"/>
</dbReference>
<dbReference type="SUPFAM" id="SSF63829">
    <property type="entry name" value="Calcium-dependent phosphotriesterase"/>
    <property type="match status" value="1"/>
</dbReference>
<dbReference type="PANTHER" id="PTHR10009">
    <property type="entry name" value="PROTEIN YELLOW-RELATED"/>
    <property type="match status" value="1"/>
</dbReference>
<dbReference type="AlphaFoldDB" id="A0A5C5XS43"/>
<evidence type="ECO:0000256" key="2">
    <source>
        <dbReference type="ARBA" id="ARBA00022525"/>
    </source>
</evidence>